<dbReference type="GO" id="GO:0000981">
    <property type="term" value="F:DNA-binding transcription factor activity, RNA polymerase II-specific"/>
    <property type="evidence" value="ECO:0007669"/>
    <property type="project" value="InterPro"/>
</dbReference>
<evidence type="ECO:0000259" key="9">
    <source>
        <dbReference type="PROSITE" id="PS50157"/>
    </source>
</evidence>
<dbReference type="GO" id="GO:0000785">
    <property type="term" value="C:chromatin"/>
    <property type="evidence" value="ECO:0007669"/>
    <property type="project" value="TreeGrafter"/>
</dbReference>
<dbReference type="InterPro" id="IPR007219">
    <property type="entry name" value="XnlR_reg_dom"/>
</dbReference>
<comment type="subcellular location">
    <subcellularLocation>
        <location evidence="1">Nucleus</location>
    </subcellularLocation>
</comment>
<keyword evidence="6" id="KW-0539">Nucleus</keyword>
<keyword evidence="11" id="KW-1185">Reference proteome</keyword>
<keyword evidence="2" id="KW-0479">Metal-binding</keyword>
<dbReference type="PANTHER" id="PTHR40626">
    <property type="entry name" value="MIP31509P"/>
    <property type="match status" value="1"/>
</dbReference>
<dbReference type="InterPro" id="IPR036236">
    <property type="entry name" value="Znf_C2H2_sf"/>
</dbReference>
<evidence type="ECO:0000256" key="7">
    <source>
        <dbReference type="PROSITE-ProRule" id="PRU00042"/>
    </source>
</evidence>
<comment type="caution">
    <text evidence="10">The sequence shown here is derived from an EMBL/GenBank/DDBJ whole genome shotgun (WGS) entry which is preliminary data.</text>
</comment>
<evidence type="ECO:0000256" key="2">
    <source>
        <dbReference type="ARBA" id="ARBA00022723"/>
    </source>
</evidence>
<dbReference type="FunFam" id="3.30.160.60:FF:000065">
    <property type="entry name" value="B-cell CLL/lymphoma 6, member B"/>
    <property type="match status" value="1"/>
</dbReference>
<dbReference type="EMBL" id="CAIF01000214">
    <property type="protein sequence ID" value="CCH45849.1"/>
    <property type="molecule type" value="Genomic_DNA"/>
</dbReference>
<feature type="region of interest" description="Disordered" evidence="8">
    <location>
        <begin position="62"/>
        <end position="103"/>
    </location>
</feature>
<evidence type="ECO:0000256" key="8">
    <source>
        <dbReference type="SAM" id="MobiDB-lite"/>
    </source>
</evidence>
<dbReference type="GO" id="GO:0008270">
    <property type="term" value="F:zinc ion binding"/>
    <property type="evidence" value="ECO:0007669"/>
    <property type="project" value="UniProtKB-KW"/>
</dbReference>
<feature type="domain" description="C2H2-type" evidence="9">
    <location>
        <begin position="37"/>
        <end position="66"/>
    </location>
</feature>
<evidence type="ECO:0000256" key="3">
    <source>
        <dbReference type="ARBA" id="ARBA00022737"/>
    </source>
</evidence>
<dbReference type="Pfam" id="PF04082">
    <property type="entry name" value="Fungal_trans"/>
    <property type="match status" value="1"/>
</dbReference>
<organism evidence="10 11">
    <name type="scientific">Wickerhamomyces ciferrii (strain ATCC 14091 / BCRC 22168 / CBS 111 / JCM 3599 / NBRC 0793 / NRRL Y-1031 F-60-10)</name>
    <name type="common">Yeast</name>
    <name type="synonym">Pichia ciferrii</name>
    <dbReference type="NCBI Taxonomy" id="1206466"/>
    <lineage>
        <taxon>Eukaryota</taxon>
        <taxon>Fungi</taxon>
        <taxon>Dikarya</taxon>
        <taxon>Ascomycota</taxon>
        <taxon>Saccharomycotina</taxon>
        <taxon>Saccharomycetes</taxon>
        <taxon>Phaffomycetales</taxon>
        <taxon>Wickerhamomycetaceae</taxon>
        <taxon>Wickerhamomyces</taxon>
    </lineage>
</organism>
<evidence type="ECO:0000256" key="6">
    <source>
        <dbReference type="ARBA" id="ARBA00023242"/>
    </source>
</evidence>
<dbReference type="HOGENOM" id="CLU_014675_0_0_1"/>
<dbReference type="eggNOG" id="KOG1721">
    <property type="taxonomic scope" value="Eukaryota"/>
</dbReference>
<dbReference type="STRING" id="1206466.K0KWH6"/>
<dbReference type="InterPro" id="IPR013087">
    <property type="entry name" value="Znf_C2H2_type"/>
</dbReference>
<dbReference type="PROSITE" id="PS50157">
    <property type="entry name" value="ZINC_FINGER_C2H2_2"/>
    <property type="match status" value="2"/>
</dbReference>
<dbReference type="PANTHER" id="PTHR40626:SF11">
    <property type="entry name" value="ZINC FINGER PROTEIN YPR022C"/>
    <property type="match status" value="1"/>
</dbReference>
<keyword evidence="3" id="KW-0677">Repeat</keyword>
<feature type="compositionally biased region" description="Polar residues" evidence="8">
    <location>
        <begin position="71"/>
        <end position="91"/>
    </location>
</feature>
<evidence type="ECO:0000256" key="1">
    <source>
        <dbReference type="ARBA" id="ARBA00004123"/>
    </source>
</evidence>
<dbReference type="PROSITE" id="PS00028">
    <property type="entry name" value="ZINC_FINGER_C2H2_1"/>
    <property type="match status" value="2"/>
</dbReference>
<dbReference type="SMART" id="SM00355">
    <property type="entry name" value="ZnF_C2H2"/>
    <property type="match status" value="2"/>
</dbReference>
<name>K0KWH6_WICCF</name>
<evidence type="ECO:0000256" key="5">
    <source>
        <dbReference type="ARBA" id="ARBA00022833"/>
    </source>
</evidence>
<sequence>MSGNIGSSFVCATCGKNYSRRDFLTRHELNHKGIRPFKCEPCNLQFTRRDMLVKHYRSNSHKKFEEKNVSDTRAGSSLKNEITDISSPKRQSSPSIKSDSIPSTSNVKKLRIANFLNDYDEKIHTPPLQPTIIRPSSASGTLSGGSVDVNFGNLISTNIDPSKNYDPENNLPSGYIKRRFASKFDQKKISSSENGEEQEESPKEFLSLLDMSGGFIDNLLWLFTDNFPSEMIDDVNNLNNIPHPESEVIDVDATQNFDIAPASYDLAEIHSHMFGQKKVKLIESTRLKILEIFDEVEALKNVSLSRFDEYMDLYWFNFAQSFPIIHQVTFDPNVANIYLLVSILIIGMAHTADRLEYELSIVWNKKYRKVIREVIDEKTQLSLPTMQALILHNFSARNFGDTTLCQISQIDHGSNLLYLKFSGFLDNLDEPIISKSENTTKEELYNQWQNWIIYETSKRTVFFEFICDTQHITFSKLELSSFDIKLELPCSDEVWNASTPEEFFASYQIQPNNLVTRPKLNIHNDVIDNNDESKDDTEDKVTKVVMERYVTSNLNNNNKVLGKWPSFFWGVKSLMMEYRENQREFSLNCYSPFTRYIILHSLIRICWHTRGHGLLDLGIISQNRLNDFFNKLELAFANWKGYFDLHIKLYDDQVKARNALRESGSENTNEQFMKESGVRSQVLLNNYGPTNACWANLSLFYTGLFTLYADISSLSKFAKEYDRKWSSGNINNNKINQNIKEIEYARNDILVEQWAASSNGEIAVVEACKFLILVYKHEETINTFSHVPPSVYIAVLIIWSFEKKIATLKSKANESQLELQNLYPDPDQYFDKRDYVIGIVARNDAKQYIDLITNLADEDESTDDSQKDKIFKQRQYYTVGVVCYALFLLRHCKWPHSIDIVKKLEHIVDTFKK</sequence>
<evidence type="ECO:0000256" key="4">
    <source>
        <dbReference type="ARBA" id="ARBA00022771"/>
    </source>
</evidence>
<proteinExistence type="predicted"/>
<dbReference type="GO" id="GO:0005634">
    <property type="term" value="C:nucleus"/>
    <property type="evidence" value="ECO:0007669"/>
    <property type="project" value="UniProtKB-SubCell"/>
</dbReference>
<dbReference type="CDD" id="cd12148">
    <property type="entry name" value="fungal_TF_MHR"/>
    <property type="match status" value="1"/>
</dbReference>
<dbReference type="SUPFAM" id="SSF57667">
    <property type="entry name" value="beta-beta-alpha zinc fingers"/>
    <property type="match status" value="1"/>
</dbReference>
<protein>
    <submittedName>
        <fullName evidence="10">Zinc finger protein</fullName>
    </submittedName>
</protein>
<dbReference type="Gene3D" id="3.30.160.60">
    <property type="entry name" value="Classic Zinc Finger"/>
    <property type="match status" value="2"/>
</dbReference>
<dbReference type="InterPro" id="IPR051059">
    <property type="entry name" value="VerF-like"/>
</dbReference>
<dbReference type="InParanoid" id="K0KWH6"/>
<evidence type="ECO:0000313" key="10">
    <source>
        <dbReference type="EMBL" id="CCH45849.1"/>
    </source>
</evidence>
<gene>
    <name evidence="10" type="ORF">BN7_5435</name>
</gene>
<dbReference type="AlphaFoldDB" id="K0KWH6"/>
<reference evidence="10 11" key="1">
    <citation type="journal article" date="2012" name="Eukaryot. Cell">
        <title>Draft genome sequence of Wickerhamomyces ciferrii NRRL Y-1031 F-60-10.</title>
        <authorList>
            <person name="Schneider J."/>
            <person name="Andrea H."/>
            <person name="Blom J."/>
            <person name="Jaenicke S."/>
            <person name="Ruckert C."/>
            <person name="Schorsch C."/>
            <person name="Szczepanowski R."/>
            <person name="Farwick M."/>
            <person name="Goesmann A."/>
            <person name="Puhler A."/>
            <person name="Schaffer S."/>
            <person name="Tauch A."/>
            <person name="Kohler T."/>
            <person name="Brinkrolf K."/>
        </authorList>
    </citation>
    <scope>NUCLEOTIDE SEQUENCE [LARGE SCALE GENOMIC DNA]</scope>
    <source>
        <strain evidence="11">ATCC 14091 / BCRC 22168 / CBS 111 / JCM 3599 / NBRC 0793 / NRRL Y-1031 F-60-10</strain>
    </source>
</reference>
<accession>K0KWH6</accession>
<feature type="domain" description="C2H2-type" evidence="9">
    <location>
        <begin position="9"/>
        <end position="36"/>
    </location>
</feature>
<dbReference type="Proteomes" id="UP000009328">
    <property type="component" value="Unassembled WGS sequence"/>
</dbReference>
<keyword evidence="5" id="KW-0862">Zinc</keyword>
<dbReference type="Pfam" id="PF00096">
    <property type="entry name" value="zf-C2H2"/>
    <property type="match status" value="1"/>
</dbReference>
<feature type="compositionally biased region" description="Low complexity" evidence="8">
    <location>
        <begin position="92"/>
        <end position="103"/>
    </location>
</feature>
<evidence type="ECO:0000313" key="11">
    <source>
        <dbReference type="Proteomes" id="UP000009328"/>
    </source>
</evidence>
<dbReference type="GO" id="GO:0000978">
    <property type="term" value="F:RNA polymerase II cis-regulatory region sequence-specific DNA binding"/>
    <property type="evidence" value="ECO:0007669"/>
    <property type="project" value="InterPro"/>
</dbReference>
<keyword evidence="4 7" id="KW-0863">Zinc-finger</keyword>
<dbReference type="GO" id="GO:0006351">
    <property type="term" value="P:DNA-templated transcription"/>
    <property type="evidence" value="ECO:0007669"/>
    <property type="project" value="InterPro"/>
</dbReference>